<name>A0ABV9ADF8_9ACTN</name>
<dbReference type="InterPro" id="IPR006342">
    <property type="entry name" value="FkbM_mtfrase"/>
</dbReference>
<organism evidence="2 3">
    <name type="scientific">Streptomyces ovatisporus</name>
    <dbReference type="NCBI Taxonomy" id="1128682"/>
    <lineage>
        <taxon>Bacteria</taxon>
        <taxon>Bacillati</taxon>
        <taxon>Actinomycetota</taxon>
        <taxon>Actinomycetes</taxon>
        <taxon>Kitasatosporales</taxon>
        <taxon>Streptomycetaceae</taxon>
        <taxon>Streptomyces</taxon>
    </lineage>
</organism>
<evidence type="ECO:0000313" key="3">
    <source>
        <dbReference type="Proteomes" id="UP001595997"/>
    </source>
</evidence>
<dbReference type="EMBL" id="JBHSFH010000018">
    <property type="protein sequence ID" value="MFC4497749.1"/>
    <property type="molecule type" value="Genomic_DNA"/>
</dbReference>
<dbReference type="GO" id="GO:0032259">
    <property type="term" value="P:methylation"/>
    <property type="evidence" value="ECO:0007669"/>
    <property type="project" value="UniProtKB-KW"/>
</dbReference>
<proteinExistence type="predicted"/>
<evidence type="ECO:0000313" key="2">
    <source>
        <dbReference type="EMBL" id="MFC4497749.1"/>
    </source>
</evidence>
<dbReference type="SUPFAM" id="SSF53335">
    <property type="entry name" value="S-adenosyl-L-methionine-dependent methyltransferases"/>
    <property type="match status" value="1"/>
</dbReference>
<evidence type="ECO:0000259" key="1">
    <source>
        <dbReference type="Pfam" id="PF05050"/>
    </source>
</evidence>
<protein>
    <submittedName>
        <fullName evidence="2">FkbM family methyltransferase</fullName>
    </submittedName>
</protein>
<dbReference type="Gene3D" id="3.40.50.150">
    <property type="entry name" value="Vaccinia Virus protein VP39"/>
    <property type="match status" value="1"/>
</dbReference>
<dbReference type="RefSeq" id="WP_386452688.1">
    <property type="nucleotide sequence ID" value="NZ_JBHSFH010000018.1"/>
</dbReference>
<dbReference type="InterPro" id="IPR053188">
    <property type="entry name" value="FkbM_Methyltransferase"/>
</dbReference>
<keyword evidence="2" id="KW-0489">Methyltransferase</keyword>
<dbReference type="Proteomes" id="UP001595997">
    <property type="component" value="Unassembled WGS sequence"/>
</dbReference>
<comment type="caution">
    <text evidence="2">The sequence shown here is derived from an EMBL/GenBank/DDBJ whole genome shotgun (WGS) entry which is preliminary data.</text>
</comment>
<keyword evidence="2" id="KW-0808">Transferase</keyword>
<gene>
    <name evidence="2" type="ORF">ACFPA8_26825</name>
</gene>
<dbReference type="PANTHER" id="PTHR36973:SF4">
    <property type="entry name" value="NODULATION PROTEIN"/>
    <property type="match status" value="1"/>
</dbReference>
<reference evidence="3" key="1">
    <citation type="journal article" date="2019" name="Int. J. Syst. Evol. Microbiol.">
        <title>The Global Catalogue of Microorganisms (GCM) 10K type strain sequencing project: providing services to taxonomists for standard genome sequencing and annotation.</title>
        <authorList>
            <consortium name="The Broad Institute Genomics Platform"/>
            <consortium name="The Broad Institute Genome Sequencing Center for Infectious Disease"/>
            <person name="Wu L."/>
            <person name="Ma J."/>
        </authorList>
    </citation>
    <scope>NUCLEOTIDE SEQUENCE [LARGE SCALE GENOMIC DNA]</scope>
    <source>
        <strain evidence="3">CGMCC 4.7357</strain>
    </source>
</reference>
<dbReference type="InterPro" id="IPR029063">
    <property type="entry name" value="SAM-dependent_MTases_sf"/>
</dbReference>
<dbReference type="Pfam" id="PF05050">
    <property type="entry name" value="Methyltransf_21"/>
    <property type="match status" value="1"/>
</dbReference>
<sequence>MTTMFRKALNALPRLGVQVVDLGPGAAVISRRGRYSATKVSADAWMVGGGRRSTRAPAEGWGLRKAAASSLCARHVADFLANYEVNCVFDVGANRGQYGRQLRESGYRGRIVSFEPVPDALARLRKAAERDPDWWVRPVALGRSESVQSMHLGWKTMNSLLEPSAYGQQRYKRFADTRTTQVQVRRLDKVMDEALHGIANPRPFLKMDTQGFDMEVFAGAGERLDEYVGMQSEVAALQLYEGSPHMTEALAAYEEAGFGITGLYPVTREETTGRVVEFDCVLARVSSVPGSAAGVRP</sequence>
<dbReference type="PANTHER" id="PTHR36973">
    <property type="entry name" value="SLL1456 PROTEIN-RELATED"/>
    <property type="match status" value="1"/>
</dbReference>
<dbReference type="NCBIfam" id="TIGR01444">
    <property type="entry name" value="fkbM_fam"/>
    <property type="match status" value="1"/>
</dbReference>
<dbReference type="GO" id="GO:0008168">
    <property type="term" value="F:methyltransferase activity"/>
    <property type="evidence" value="ECO:0007669"/>
    <property type="project" value="UniProtKB-KW"/>
</dbReference>
<feature type="domain" description="Methyltransferase FkbM" evidence="1">
    <location>
        <begin position="90"/>
        <end position="258"/>
    </location>
</feature>
<keyword evidence="3" id="KW-1185">Reference proteome</keyword>
<accession>A0ABV9ADF8</accession>